<dbReference type="Proteomes" id="UP001175271">
    <property type="component" value="Unassembled WGS sequence"/>
</dbReference>
<accession>A0AA39LJW3</accession>
<organism evidence="2 3">
    <name type="scientific">Steinernema hermaphroditum</name>
    <dbReference type="NCBI Taxonomy" id="289476"/>
    <lineage>
        <taxon>Eukaryota</taxon>
        <taxon>Metazoa</taxon>
        <taxon>Ecdysozoa</taxon>
        <taxon>Nematoda</taxon>
        <taxon>Chromadorea</taxon>
        <taxon>Rhabditida</taxon>
        <taxon>Tylenchina</taxon>
        <taxon>Panagrolaimomorpha</taxon>
        <taxon>Strongyloidoidea</taxon>
        <taxon>Steinernematidae</taxon>
        <taxon>Steinernema</taxon>
    </lineage>
</organism>
<feature type="transmembrane region" description="Helical" evidence="1">
    <location>
        <begin position="45"/>
        <end position="69"/>
    </location>
</feature>
<feature type="transmembrane region" description="Helical" evidence="1">
    <location>
        <begin position="126"/>
        <end position="147"/>
    </location>
</feature>
<evidence type="ECO:0000313" key="3">
    <source>
        <dbReference type="Proteomes" id="UP001175271"/>
    </source>
</evidence>
<evidence type="ECO:0000313" key="2">
    <source>
        <dbReference type="EMBL" id="KAK0400426.1"/>
    </source>
</evidence>
<keyword evidence="1" id="KW-0812">Transmembrane</keyword>
<comment type="caution">
    <text evidence="2">The sequence shown here is derived from an EMBL/GenBank/DDBJ whole genome shotgun (WGS) entry which is preliminary data.</text>
</comment>
<sequence length="299" mass="32936">MLLSVALGEFIVALVSVLLTSLYLSTILRNKSLKSIWKQSPSMAILLISTIFATLVSAAFCTTWILFIFGLICNVPQSSALLLFTGLSFMAVHLSYTTATLAIYVQRIYILIYPLRPLHRVNKMIVVGQILLMLAAVLTAVVPNAVYAPMDVVPVPKGCYSMNCSHLVTVGGTFSAGVSFVLSVSTVVLGCVFQYVHFKYRNSKKSAKPEAVKLNQFARYSFYIRLVFETTPYMTDLILVHSVGLRIGTIIGPYGVLGCSLDFCICTMLYYILAVKTKNDQNKVGLFMVKKISSKTSKT</sequence>
<feature type="transmembrane region" description="Helical" evidence="1">
    <location>
        <begin position="217"/>
        <end position="234"/>
    </location>
</feature>
<reference evidence="2" key="1">
    <citation type="submission" date="2023-06" db="EMBL/GenBank/DDBJ databases">
        <title>Genomic analysis of the entomopathogenic nematode Steinernema hermaphroditum.</title>
        <authorList>
            <person name="Schwarz E.M."/>
            <person name="Heppert J.K."/>
            <person name="Baniya A."/>
            <person name="Schwartz H.T."/>
            <person name="Tan C.-H."/>
            <person name="Antoshechkin I."/>
            <person name="Sternberg P.W."/>
            <person name="Goodrich-Blair H."/>
            <person name="Dillman A.R."/>
        </authorList>
    </citation>
    <scope>NUCLEOTIDE SEQUENCE</scope>
    <source>
        <strain evidence="2">PS9179</strain>
        <tissue evidence="2">Whole animal</tissue>
    </source>
</reference>
<feature type="transmembrane region" description="Helical" evidence="1">
    <location>
        <begin position="81"/>
        <end position="105"/>
    </location>
</feature>
<feature type="transmembrane region" description="Helical" evidence="1">
    <location>
        <begin position="6"/>
        <end position="24"/>
    </location>
</feature>
<proteinExistence type="predicted"/>
<evidence type="ECO:0000256" key="1">
    <source>
        <dbReference type="SAM" id="Phobius"/>
    </source>
</evidence>
<gene>
    <name evidence="2" type="ORF">QR680_015235</name>
</gene>
<feature type="transmembrane region" description="Helical" evidence="1">
    <location>
        <begin position="254"/>
        <end position="273"/>
    </location>
</feature>
<dbReference type="EMBL" id="JAUCMV010000004">
    <property type="protein sequence ID" value="KAK0400426.1"/>
    <property type="molecule type" value="Genomic_DNA"/>
</dbReference>
<keyword evidence="1" id="KW-1133">Transmembrane helix</keyword>
<name>A0AA39LJW3_9BILA</name>
<keyword evidence="1" id="KW-0472">Membrane</keyword>
<keyword evidence="3" id="KW-1185">Reference proteome</keyword>
<dbReference type="AlphaFoldDB" id="A0AA39LJW3"/>
<feature type="transmembrane region" description="Helical" evidence="1">
    <location>
        <begin position="167"/>
        <end position="196"/>
    </location>
</feature>
<protein>
    <submittedName>
        <fullName evidence="2">Uncharacterized protein</fullName>
    </submittedName>
</protein>